<organism evidence="8 9">
    <name type="scientific">Mucuna pruriens</name>
    <name type="common">Velvet bean</name>
    <name type="synonym">Dolichos pruriens</name>
    <dbReference type="NCBI Taxonomy" id="157652"/>
    <lineage>
        <taxon>Eukaryota</taxon>
        <taxon>Viridiplantae</taxon>
        <taxon>Streptophyta</taxon>
        <taxon>Embryophyta</taxon>
        <taxon>Tracheophyta</taxon>
        <taxon>Spermatophyta</taxon>
        <taxon>Magnoliopsida</taxon>
        <taxon>eudicotyledons</taxon>
        <taxon>Gunneridae</taxon>
        <taxon>Pentapetalae</taxon>
        <taxon>rosids</taxon>
        <taxon>fabids</taxon>
        <taxon>Fabales</taxon>
        <taxon>Fabaceae</taxon>
        <taxon>Papilionoideae</taxon>
        <taxon>50 kb inversion clade</taxon>
        <taxon>NPAAA clade</taxon>
        <taxon>indigoferoid/millettioid clade</taxon>
        <taxon>Phaseoleae</taxon>
        <taxon>Mucuna</taxon>
    </lineage>
</organism>
<dbReference type="SUPFAM" id="SSF47954">
    <property type="entry name" value="Cyclin-like"/>
    <property type="match status" value="2"/>
</dbReference>
<evidence type="ECO:0000256" key="4">
    <source>
        <dbReference type="ARBA" id="ARBA00032263"/>
    </source>
</evidence>
<dbReference type="Proteomes" id="UP000257109">
    <property type="component" value="Unassembled WGS sequence"/>
</dbReference>
<dbReference type="InterPro" id="IPR043198">
    <property type="entry name" value="Cyclin/Ssn8"/>
</dbReference>
<dbReference type="InterPro" id="IPR013763">
    <property type="entry name" value="Cyclin-like_dom"/>
</dbReference>
<evidence type="ECO:0000256" key="6">
    <source>
        <dbReference type="SAM" id="MobiDB-lite"/>
    </source>
</evidence>
<dbReference type="Pfam" id="PF00134">
    <property type="entry name" value="Cyclin_N"/>
    <property type="match status" value="1"/>
</dbReference>
<feature type="domain" description="Cyclin-like" evidence="7">
    <location>
        <begin position="47"/>
        <end position="149"/>
    </location>
</feature>
<feature type="region of interest" description="Disordered" evidence="6">
    <location>
        <begin position="421"/>
        <end position="444"/>
    </location>
</feature>
<dbReference type="Gene3D" id="1.10.472.10">
    <property type="entry name" value="Cyclin-like"/>
    <property type="match status" value="2"/>
</dbReference>
<evidence type="ECO:0000259" key="7">
    <source>
        <dbReference type="SMART" id="SM00385"/>
    </source>
</evidence>
<dbReference type="AlphaFoldDB" id="A0A371GRN0"/>
<keyword evidence="3" id="KW-0131">Cell cycle</keyword>
<dbReference type="PANTHER" id="PTHR10026">
    <property type="entry name" value="CYCLIN"/>
    <property type="match status" value="1"/>
</dbReference>
<evidence type="ECO:0000256" key="2">
    <source>
        <dbReference type="ARBA" id="ARBA00022618"/>
    </source>
</evidence>
<keyword evidence="9" id="KW-1185">Reference proteome</keyword>
<evidence type="ECO:0000256" key="5">
    <source>
        <dbReference type="RuleBase" id="RU000383"/>
    </source>
</evidence>
<dbReference type="GO" id="GO:0006357">
    <property type="term" value="P:regulation of transcription by RNA polymerase II"/>
    <property type="evidence" value="ECO:0007669"/>
    <property type="project" value="InterPro"/>
</dbReference>
<dbReference type="OrthoDB" id="10264655at2759"/>
<evidence type="ECO:0000256" key="1">
    <source>
        <dbReference type="ARBA" id="ARBA00011177"/>
    </source>
</evidence>
<reference evidence="8" key="1">
    <citation type="submission" date="2018-05" db="EMBL/GenBank/DDBJ databases">
        <title>Draft genome of Mucuna pruriens seed.</title>
        <authorList>
            <person name="Nnadi N.E."/>
            <person name="Vos R."/>
            <person name="Hasami M.H."/>
            <person name="Devisetty U.K."/>
            <person name="Aguiy J.C."/>
        </authorList>
    </citation>
    <scope>NUCLEOTIDE SEQUENCE [LARGE SCALE GENOMIC DNA]</scope>
    <source>
        <strain evidence="8">JCA_2017</strain>
    </source>
</reference>
<evidence type="ECO:0000256" key="3">
    <source>
        <dbReference type="ARBA" id="ARBA00023306"/>
    </source>
</evidence>
<comment type="similarity">
    <text evidence="5">Belongs to the cyclin family.</text>
</comment>
<keyword evidence="5" id="KW-0195">Cyclin</keyword>
<dbReference type="InterPro" id="IPR036915">
    <property type="entry name" value="Cyclin-like_sf"/>
</dbReference>
<dbReference type="GO" id="GO:0016538">
    <property type="term" value="F:cyclin-dependent protein serine/threonine kinase regulator activity"/>
    <property type="evidence" value="ECO:0007669"/>
    <property type="project" value="InterPro"/>
</dbReference>
<proteinExistence type="inferred from homology"/>
<comment type="subunit">
    <text evidence="1">Interacts with the CDC2 protein kinase to form a serine/threonine kinase holoenzyme complex also known as maturation promoting factor (MPF). The cyclin subunit imparts substrate specificity to the complex.</text>
</comment>
<dbReference type="SMART" id="SM00385">
    <property type="entry name" value="CYCLIN"/>
    <property type="match status" value="2"/>
</dbReference>
<feature type="domain" description="Cyclin-like" evidence="7">
    <location>
        <begin position="162"/>
        <end position="248"/>
    </location>
</feature>
<protein>
    <recommendedName>
        <fullName evidence="4">B-like cyclin</fullName>
    </recommendedName>
</protein>
<keyword evidence="2" id="KW-0132">Cell division</keyword>
<sequence>MAESSEREGEEGSEWYFSRKELEENTPSRRDGIDAKKENELRRSYCGFMQALGMRLSLPQETIATAIVFCHRFFLRQSHAKNDMLIIAISCIHLAGKVKETRHRIRDVVLVSAEMLPRDKTSLERLRSDKEAFEQLRDTILLAERIVLVTINFDMYVRHPYRIVMKAIRKLQVPKKKGLCQVAWNFTSDGLQTSLCLQFRPTHIAAAVVYLASRFLKMTLLPLDWWKWSDFDDVTERQIWQVCFQVLDLYEQAGVSRLQRDGSGCSTDINPRTISVVSVGRDKTHGGTNAMVLVGKDETRKGKNVIVSIHKDITSRGPSSVISIDKGRISKDKSHVGKSEGGTSSMVSVDIDDNTRVGSSTTLGRLKPWDFVGTFHKSDNHDHEQSLKEQLKQRLLQDEEAKRESFVEYRKNLLRSLGLLNSSSDDDIDEERENNSRTTRSKIS</sequence>
<comment type="caution">
    <text evidence="8">The sequence shown here is derived from an EMBL/GenBank/DDBJ whole genome shotgun (WGS) entry which is preliminary data.</text>
</comment>
<name>A0A371GRN0_MUCPR</name>
<feature type="compositionally biased region" description="Basic and acidic residues" evidence="6">
    <location>
        <begin position="17"/>
        <end position="35"/>
    </location>
</feature>
<dbReference type="EMBL" id="QJKJ01004694">
    <property type="protein sequence ID" value="RDX93136.1"/>
    <property type="molecule type" value="Genomic_DNA"/>
</dbReference>
<gene>
    <name evidence="8" type="primary">CYCT1-1</name>
    <name evidence="8" type="ORF">CR513_24647</name>
</gene>
<feature type="region of interest" description="Disordered" evidence="6">
    <location>
        <begin position="1"/>
        <end position="35"/>
    </location>
</feature>
<accession>A0A371GRN0</accession>
<dbReference type="STRING" id="157652.A0A371GRN0"/>
<feature type="non-terminal residue" evidence="8">
    <location>
        <position position="1"/>
    </location>
</feature>
<evidence type="ECO:0000313" key="8">
    <source>
        <dbReference type="EMBL" id="RDX93136.1"/>
    </source>
</evidence>
<dbReference type="GO" id="GO:0051301">
    <property type="term" value="P:cell division"/>
    <property type="evidence" value="ECO:0007669"/>
    <property type="project" value="UniProtKB-KW"/>
</dbReference>
<evidence type="ECO:0000313" key="9">
    <source>
        <dbReference type="Proteomes" id="UP000257109"/>
    </source>
</evidence>
<dbReference type="InterPro" id="IPR006671">
    <property type="entry name" value="Cyclin_N"/>
</dbReference>